<dbReference type="AlphaFoldDB" id="A0A4C1TZD9"/>
<gene>
    <name evidence="1" type="ORF">EVAR_15783_1</name>
</gene>
<reference evidence="1 2" key="1">
    <citation type="journal article" date="2019" name="Commun. Biol.">
        <title>The bagworm genome reveals a unique fibroin gene that provides high tensile strength.</title>
        <authorList>
            <person name="Kono N."/>
            <person name="Nakamura H."/>
            <person name="Ohtoshi R."/>
            <person name="Tomita M."/>
            <person name="Numata K."/>
            <person name="Arakawa K."/>
        </authorList>
    </citation>
    <scope>NUCLEOTIDE SEQUENCE [LARGE SCALE GENOMIC DNA]</scope>
</reference>
<keyword evidence="2" id="KW-1185">Reference proteome</keyword>
<sequence>MSSFHLCTDDIRSRHTQLKVFLLMSAELTHYEFFRLLSRFASPYPFMCNFLRRTEKLWNDLPAAVFSINYDESLKAFEERAYNVLKVRQRISDLMGVRVFMGGANHLFSGGSHARYKLFQISASKYRLDVIIHFYWRSELGKSPVVVVAVDSVPDHGPVIDVNSGSIVEADSVPAVLIVTPIPILSLYGALKSQYPIIWTIVCSDRQAIDSRSDRIDRITTGKKSELLIKKLLTIHSKNVLQQTVAKKGSRLVRRGPPARPARFAVCYLSVSEFSTYAFAAFRVWYPKDLNETLLQRVRPSFRFAPQPSRNNVTLSRPPRGRCDVTSVGGRYRASAGARAGAINHGGRRTRARCAIVCLTSCGTVKNYLTGFRFYEFPRRRIVVVTVCCPSATKKSVFVGLLGIIYR</sequence>
<accession>A0A4C1TZD9</accession>
<dbReference type="Proteomes" id="UP000299102">
    <property type="component" value="Unassembled WGS sequence"/>
</dbReference>
<protein>
    <submittedName>
        <fullName evidence="1">Uncharacterized protein</fullName>
    </submittedName>
</protein>
<name>A0A4C1TZD9_EUMVA</name>
<evidence type="ECO:0000313" key="1">
    <source>
        <dbReference type="EMBL" id="GBP19435.1"/>
    </source>
</evidence>
<proteinExistence type="predicted"/>
<organism evidence="1 2">
    <name type="scientific">Eumeta variegata</name>
    <name type="common">Bagworm moth</name>
    <name type="synonym">Eumeta japonica</name>
    <dbReference type="NCBI Taxonomy" id="151549"/>
    <lineage>
        <taxon>Eukaryota</taxon>
        <taxon>Metazoa</taxon>
        <taxon>Ecdysozoa</taxon>
        <taxon>Arthropoda</taxon>
        <taxon>Hexapoda</taxon>
        <taxon>Insecta</taxon>
        <taxon>Pterygota</taxon>
        <taxon>Neoptera</taxon>
        <taxon>Endopterygota</taxon>
        <taxon>Lepidoptera</taxon>
        <taxon>Glossata</taxon>
        <taxon>Ditrysia</taxon>
        <taxon>Tineoidea</taxon>
        <taxon>Psychidae</taxon>
        <taxon>Oiketicinae</taxon>
        <taxon>Eumeta</taxon>
    </lineage>
</organism>
<evidence type="ECO:0000313" key="2">
    <source>
        <dbReference type="Proteomes" id="UP000299102"/>
    </source>
</evidence>
<dbReference type="EMBL" id="BGZK01000108">
    <property type="protein sequence ID" value="GBP19435.1"/>
    <property type="molecule type" value="Genomic_DNA"/>
</dbReference>
<comment type="caution">
    <text evidence="1">The sequence shown here is derived from an EMBL/GenBank/DDBJ whole genome shotgun (WGS) entry which is preliminary data.</text>
</comment>